<keyword evidence="12" id="KW-1185">Reference proteome</keyword>
<comment type="function">
    <text evidence="9 10">Fluoride-specific ion channel. Important for reducing fluoride concentration in the cell, thus reducing its toxicity.</text>
</comment>
<evidence type="ECO:0000256" key="8">
    <source>
        <dbReference type="ARBA" id="ARBA00035585"/>
    </source>
</evidence>
<keyword evidence="10" id="KW-0479">Metal-binding</keyword>
<comment type="caution">
    <text evidence="11">The sequence shown here is derived from an EMBL/GenBank/DDBJ whole genome shotgun (WGS) entry which is preliminary data.</text>
</comment>
<name>A0A4R1HP95_PSEEN</name>
<reference evidence="11 12" key="1">
    <citation type="submission" date="2019-03" db="EMBL/GenBank/DDBJ databases">
        <title>Sequencing the genomes of 1000 actinobacteria strains.</title>
        <authorList>
            <person name="Klenk H.-P."/>
        </authorList>
    </citation>
    <scope>NUCLEOTIDE SEQUENCE [LARGE SCALE GENOMIC DNA]</scope>
    <source>
        <strain evidence="11 12">DSM 44969</strain>
    </source>
</reference>
<keyword evidence="10" id="KW-0813">Transport</keyword>
<keyword evidence="10" id="KW-0915">Sodium</keyword>
<proteinExistence type="inferred from homology"/>
<dbReference type="HAMAP" id="MF_00454">
    <property type="entry name" value="FluC"/>
    <property type="match status" value="1"/>
</dbReference>
<comment type="subcellular location">
    <subcellularLocation>
        <location evidence="1 10">Cell membrane</location>
        <topology evidence="1 10">Multi-pass membrane protein</topology>
    </subcellularLocation>
</comment>
<evidence type="ECO:0000256" key="6">
    <source>
        <dbReference type="ARBA" id="ARBA00023303"/>
    </source>
</evidence>
<feature type="transmembrane region" description="Helical" evidence="10">
    <location>
        <begin position="98"/>
        <end position="121"/>
    </location>
</feature>
<feature type="binding site" evidence="10">
    <location>
        <position position="76"/>
    </location>
    <ligand>
        <name>Na(+)</name>
        <dbReference type="ChEBI" id="CHEBI:29101"/>
        <note>structural</note>
    </ligand>
</feature>
<evidence type="ECO:0000256" key="9">
    <source>
        <dbReference type="ARBA" id="ARBA00049940"/>
    </source>
</evidence>
<dbReference type="NCBIfam" id="TIGR00494">
    <property type="entry name" value="crcB"/>
    <property type="match status" value="1"/>
</dbReference>
<comment type="catalytic activity">
    <reaction evidence="8">
        <text>fluoride(in) = fluoride(out)</text>
        <dbReference type="Rhea" id="RHEA:76159"/>
        <dbReference type="ChEBI" id="CHEBI:17051"/>
    </reaction>
    <physiologicalReaction direction="left-to-right" evidence="8">
        <dbReference type="Rhea" id="RHEA:76160"/>
    </physiologicalReaction>
</comment>
<evidence type="ECO:0000256" key="2">
    <source>
        <dbReference type="ARBA" id="ARBA00022475"/>
    </source>
</evidence>
<evidence type="ECO:0000256" key="10">
    <source>
        <dbReference type="HAMAP-Rule" id="MF_00454"/>
    </source>
</evidence>
<accession>A0A4R1HP95</accession>
<dbReference type="InterPro" id="IPR003691">
    <property type="entry name" value="FluC"/>
</dbReference>
<evidence type="ECO:0000256" key="1">
    <source>
        <dbReference type="ARBA" id="ARBA00004651"/>
    </source>
</evidence>
<keyword evidence="6 10" id="KW-0407">Ion channel</keyword>
<organism evidence="11 12">
    <name type="scientific">Pseudonocardia endophytica</name>
    <dbReference type="NCBI Taxonomy" id="401976"/>
    <lineage>
        <taxon>Bacteria</taxon>
        <taxon>Bacillati</taxon>
        <taxon>Actinomycetota</taxon>
        <taxon>Actinomycetes</taxon>
        <taxon>Pseudonocardiales</taxon>
        <taxon>Pseudonocardiaceae</taxon>
        <taxon>Pseudonocardia</taxon>
    </lineage>
</organism>
<evidence type="ECO:0000256" key="5">
    <source>
        <dbReference type="ARBA" id="ARBA00023136"/>
    </source>
</evidence>
<dbReference type="GO" id="GO:0140114">
    <property type="term" value="P:cellular detoxification of fluoride"/>
    <property type="evidence" value="ECO:0007669"/>
    <property type="project" value="UniProtKB-UniRule"/>
</dbReference>
<dbReference type="RefSeq" id="WP_243653861.1">
    <property type="nucleotide sequence ID" value="NZ_SMFZ01000002.1"/>
</dbReference>
<dbReference type="AlphaFoldDB" id="A0A4R1HP95"/>
<keyword evidence="3 10" id="KW-0812">Transmembrane</keyword>
<protein>
    <recommendedName>
        <fullName evidence="10">Fluoride-specific ion channel FluC</fullName>
    </recommendedName>
</protein>
<dbReference type="PANTHER" id="PTHR28259">
    <property type="entry name" value="FLUORIDE EXPORT PROTEIN 1-RELATED"/>
    <property type="match status" value="1"/>
</dbReference>
<evidence type="ECO:0000256" key="7">
    <source>
        <dbReference type="ARBA" id="ARBA00035120"/>
    </source>
</evidence>
<evidence type="ECO:0000256" key="3">
    <source>
        <dbReference type="ARBA" id="ARBA00022692"/>
    </source>
</evidence>
<keyword evidence="10" id="KW-0406">Ion transport</keyword>
<evidence type="ECO:0000313" key="12">
    <source>
        <dbReference type="Proteomes" id="UP000295560"/>
    </source>
</evidence>
<dbReference type="GO" id="GO:0062054">
    <property type="term" value="F:fluoride channel activity"/>
    <property type="evidence" value="ECO:0007669"/>
    <property type="project" value="UniProtKB-UniRule"/>
</dbReference>
<feature type="transmembrane region" description="Helical" evidence="10">
    <location>
        <begin position="38"/>
        <end position="56"/>
    </location>
</feature>
<dbReference type="GO" id="GO:0005886">
    <property type="term" value="C:plasma membrane"/>
    <property type="evidence" value="ECO:0007669"/>
    <property type="project" value="UniProtKB-SubCell"/>
</dbReference>
<keyword evidence="4 10" id="KW-1133">Transmembrane helix</keyword>
<keyword evidence="2 10" id="KW-1003">Cell membrane</keyword>
<keyword evidence="5 10" id="KW-0472">Membrane</keyword>
<dbReference type="EMBL" id="SMFZ01000002">
    <property type="protein sequence ID" value="TCK22475.1"/>
    <property type="molecule type" value="Genomic_DNA"/>
</dbReference>
<dbReference type="Proteomes" id="UP000295560">
    <property type="component" value="Unassembled WGS sequence"/>
</dbReference>
<evidence type="ECO:0000256" key="4">
    <source>
        <dbReference type="ARBA" id="ARBA00022989"/>
    </source>
</evidence>
<sequence length="129" mass="13209">MSVRVIVAVAVGGVLGAEARYLLGIAFATPPGTWPWTTFWINVTGCLLIGVLYTVLTELTTPHPLLRPLLGVGVLGGYTTFSTFSVETVGLVDAGRPGLALAYALVTPVVAVLACAVGVGVTRRVGATA</sequence>
<feature type="transmembrane region" description="Helical" evidence="10">
    <location>
        <begin position="68"/>
        <end position="86"/>
    </location>
</feature>
<dbReference type="Pfam" id="PF02537">
    <property type="entry name" value="CRCB"/>
    <property type="match status" value="1"/>
</dbReference>
<comment type="activity regulation">
    <text evidence="10">Na(+) is not transported, but it plays an essential structural role and its presence is essential for fluoride channel function.</text>
</comment>
<evidence type="ECO:0000313" key="11">
    <source>
        <dbReference type="EMBL" id="TCK22475.1"/>
    </source>
</evidence>
<dbReference type="GO" id="GO:0046872">
    <property type="term" value="F:metal ion binding"/>
    <property type="evidence" value="ECO:0007669"/>
    <property type="project" value="UniProtKB-KW"/>
</dbReference>
<gene>
    <name evidence="10" type="primary">fluC</name>
    <name evidence="10" type="synonym">crcB</name>
    <name evidence="11" type="ORF">EV378_6479</name>
</gene>
<comment type="similarity">
    <text evidence="7 10">Belongs to the fluoride channel Fluc/FEX (TC 1.A.43) family.</text>
</comment>
<dbReference type="PANTHER" id="PTHR28259:SF1">
    <property type="entry name" value="FLUORIDE EXPORT PROTEIN 1-RELATED"/>
    <property type="match status" value="1"/>
</dbReference>
<feature type="binding site" evidence="10">
    <location>
        <position position="79"/>
    </location>
    <ligand>
        <name>Na(+)</name>
        <dbReference type="ChEBI" id="CHEBI:29101"/>
        <note>structural</note>
    </ligand>
</feature>